<feature type="region of interest" description="Disordered" evidence="1">
    <location>
        <begin position="603"/>
        <end position="630"/>
    </location>
</feature>
<dbReference type="HOGENOM" id="CLU_015324_0_0_1"/>
<keyword evidence="3" id="KW-1185">Reference proteome</keyword>
<feature type="region of interest" description="Disordered" evidence="1">
    <location>
        <begin position="94"/>
        <end position="113"/>
    </location>
</feature>
<dbReference type="OrthoDB" id="2505887at2759"/>
<dbReference type="STRING" id="685588.A0A067SUE6"/>
<feature type="compositionally biased region" description="Basic residues" evidence="1">
    <location>
        <begin position="36"/>
        <end position="48"/>
    </location>
</feature>
<protein>
    <recommendedName>
        <fullName evidence="4">PWWP domain-containing protein</fullName>
    </recommendedName>
</protein>
<feature type="region of interest" description="Disordered" evidence="1">
    <location>
        <begin position="776"/>
        <end position="807"/>
    </location>
</feature>
<evidence type="ECO:0000256" key="1">
    <source>
        <dbReference type="SAM" id="MobiDB-lite"/>
    </source>
</evidence>
<feature type="region of interest" description="Disordered" evidence="1">
    <location>
        <begin position="152"/>
        <end position="176"/>
    </location>
</feature>
<dbReference type="Proteomes" id="UP000027222">
    <property type="component" value="Unassembled WGS sequence"/>
</dbReference>
<accession>A0A067SUE6</accession>
<name>A0A067SUE6_GALM3</name>
<evidence type="ECO:0008006" key="4">
    <source>
        <dbReference type="Google" id="ProtNLM"/>
    </source>
</evidence>
<feature type="region of interest" description="Disordered" evidence="1">
    <location>
        <begin position="1"/>
        <end position="74"/>
    </location>
</feature>
<organism evidence="2 3">
    <name type="scientific">Galerina marginata (strain CBS 339.88)</name>
    <dbReference type="NCBI Taxonomy" id="685588"/>
    <lineage>
        <taxon>Eukaryota</taxon>
        <taxon>Fungi</taxon>
        <taxon>Dikarya</taxon>
        <taxon>Basidiomycota</taxon>
        <taxon>Agaricomycotina</taxon>
        <taxon>Agaricomycetes</taxon>
        <taxon>Agaricomycetidae</taxon>
        <taxon>Agaricales</taxon>
        <taxon>Agaricineae</taxon>
        <taxon>Strophariaceae</taxon>
        <taxon>Galerina</taxon>
    </lineage>
</organism>
<sequence>MDGIMPLEVANADTNASGGQLDSDSRSDNVEGASMVKRRATAQRKYGKREKSSRVVSKVKEKAKANLPSASGNSIPLLQEFTLPSAAPVGVSASTLSRPRHIAKKAPSPPLLPLYSPTDLDDLSDLTSLSSSETCSTSADEVVFVNTISKPVVPRPKAPQASTSKPTKRGNEPARKAPSLGTYVWVLINPTTMVVYDQEEDQGGLWWPGKILSPKKADLPLKVKLFGKGRKSVQIHEPSDANVLSQNISLSNLRFDTPTFSPSRSVSLENLLASPKKKQKRDEDEVGRRWNEALLEMQVDAVPLPPGSDSDESELPLYVYQLPRKPLNGDSIISATKRGKRKREESADSLIDVDAVNVDKDEASVLEIPGELVLSKDKTLGEWYWPARIETYTPPGKAKSKGTYGVLWLDGSRGGVERPWFYVMTDPKFATCKLGKIESRVVEVVNDEEGDEDIHSRVNLLRRSPSPAPLDPPPSPDEFVNLSLREQFAYTKNVLHAILNDNYLPSKEKHDKFIKGGLHRHSVADQAWKRGSMDPKDVDQLQLFIREWCLRDGGVVKRDKFSPMPDTFHKEDEGEQHLSLALPMAEPSLSDIGHDDLGSMRFASPPLTDALVSSPPEMPPSSCPTSRVELGLSSVSDVDPVSDAEMSPPPSSFLALSVTETEPLATIVDDIDNDISELTNTENDQVVSGLPLKSRQQGCEDFELLNPVAKIDYCANVLLPEAIRQILLWRSGDRTSITLLSPNEEEILAEKGQTLLQEKDWVMDIMRVREAQIRKLKAKQERKAQQGRNASSSARPRRNVSTHNYQE</sequence>
<feature type="compositionally biased region" description="Polar residues" evidence="1">
    <location>
        <begin position="12"/>
        <end position="22"/>
    </location>
</feature>
<evidence type="ECO:0000313" key="3">
    <source>
        <dbReference type="Proteomes" id="UP000027222"/>
    </source>
</evidence>
<proteinExistence type="predicted"/>
<gene>
    <name evidence="2" type="ORF">GALMADRAFT_251490</name>
</gene>
<reference evidence="3" key="1">
    <citation type="journal article" date="2014" name="Proc. Natl. Acad. Sci. U.S.A.">
        <title>Extensive sampling of basidiomycete genomes demonstrates inadequacy of the white-rot/brown-rot paradigm for wood decay fungi.</title>
        <authorList>
            <person name="Riley R."/>
            <person name="Salamov A.A."/>
            <person name="Brown D.W."/>
            <person name="Nagy L.G."/>
            <person name="Floudas D."/>
            <person name="Held B.W."/>
            <person name="Levasseur A."/>
            <person name="Lombard V."/>
            <person name="Morin E."/>
            <person name="Otillar R."/>
            <person name="Lindquist E.A."/>
            <person name="Sun H."/>
            <person name="LaButti K.M."/>
            <person name="Schmutz J."/>
            <person name="Jabbour D."/>
            <person name="Luo H."/>
            <person name="Baker S.E."/>
            <person name="Pisabarro A.G."/>
            <person name="Walton J.D."/>
            <person name="Blanchette R.A."/>
            <person name="Henrissat B."/>
            <person name="Martin F."/>
            <person name="Cullen D."/>
            <person name="Hibbett D.S."/>
            <person name="Grigoriev I.V."/>
        </authorList>
    </citation>
    <scope>NUCLEOTIDE SEQUENCE [LARGE SCALE GENOMIC DNA]</scope>
    <source>
        <strain evidence="3">CBS 339.88</strain>
    </source>
</reference>
<dbReference type="AlphaFoldDB" id="A0A067SUE6"/>
<evidence type="ECO:0000313" key="2">
    <source>
        <dbReference type="EMBL" id="KDR73692.1"/>
    </source>
</evidence>
<feature type="compositionally biased region" description="Basic and acidic residues" evidence="1">
    <location>
        <begin position="49"/>
        <end position="64"/>
    </location>
</feature>
<dbReference type="EMBL" id="KL142385">
    <property type="protein sequence ID" value="KDR73692.1"/>
    <property type="molecule type" value="Genomic_DNA"/>
</dbReference>